<reference evidence="1 2" key="1">
    <citation type="journal article" date="2019" name="Int. J. Syst. Evol. Microbiol.">
        <title>The Global Catalogue of Microorganisms (GCM) 10K type strain sequencing project: providing services to taxonomists for standard genome sequencing and annotation.</title>
        <authorList>
            <consortium name="The Broad Institute Genomics Platform"/>
            <consortium name="The Broad Institute Genome Sequencing Center for Infectious Disease"/>
            <person name="Wu L."/>
            <person name="Ma J."/>
        </authorList>
    </citation>
    <scope>NUCLEOTIDE SEQUENCE [LARGE SCALE GENOMIC DNA]</scope>
    <source>
        <strain evidence="1 2">JCM 12393</strain>
    </source>
</reference>
<accession>A0ABN1XY15</accession>
<keyword evidence="2" id="KW-1185">Reference proteome</keyword>
<organism evidence="1 2">
    <name type="scientific">Kitasatospora putterlickiae</name>
    <dbReference type="NCBI Taxonomy" id="221725"/>
    <lineage>
        <taxon>Bacteria</taxon>
        <taxon>Bacillati</taxon>
        <taxon>Actinomycetota</taxon>
        <taxon>Actinomycetes</taxon>
        <taxon>Kitasatosporales</taxon>
        <taxon>Streptomycetaceae</taxon>
        <taxon>Kitasatospora</taxon>
    </lineage>
</organism>
<comment type="caution">
    <text evidence="1">The sequence shown here is derived from an EMBL/GenBank/DDBJ whole genome shotgun (WGS) entry which is preliminary data.</text>
</comment>
<evidence type="ECO:0008006" key="3">
    <source>
        <dbReference type="Google" id="ProtNLM"/>
    </source>
</evidence>
<sequence length="105" mass="11485">MLYGTRISTPPTSRAPDGSAAVFSGAYWPHMTKYGAVRRPLPTSPFAPRPEAPRKHFAAGDRVNHDRYGLGRVVSVEETADAAALVDFGSHQERIVQPYTAMCKL</sequence>
<dbReference type="Proteomes" id="UP001499863">
    <property type="component" value="Unassembled WGS sequence"/>
</dbReference>
<gene>
    <name evidence="1" type="ORF">GCM10009639_20870</name>
</gene>
<proteinExistence type="predicted"/>
<evidence type="ECO:0000313" key="1">
    <source>
        <dbReference type="EMBL" id="GAA1391226.1"/>
    </source>
</evidence>
<name>A0ABN1XY15_9ACTN</name>
<dbReference type="EMBL" id="BAAAKJ010000108">
    <property type="protein sequence ID" value="GAA1391226.1"/>
    <property type="molecule type" value="Genomic_DNA"/>
</dbReference>
<evidence type="ECO:0000313" key="2">
    <source>
        <dbReference type="Proteomes" id="UP001499863"/>
    </source>
</evidence>
<protein>
    <recommendedName>
        <fullName evidence="3">ATP-binding protein</fullName>
    </recommendedName>
</protein>
<dbReference type="RefSeq" id="WP_425554741.1">
    <property type="nucleotide sequence ID" value="NZ_BAAAKJ010000108.1"/>
</dbReference>